<name>A0AAI9ZSA7_9PEZI</name>
<feature type="compositionally biased region" description="Polar residues" evidence="1">
    <location>
        <begin position="24"/>
        <end position="46"/>
    </location>
</feature>
<feature type="compositionally biased region" description="Low complexity" evidence="1">
    <location>
        <begin position="9"/>
        <end position="19"/>
    </location>
</feature>
<dbReference type="AlphaFoldDB" id="A0AAI9ZSA7"/>
<evidence type="ECO:0000256" key="1">
    <source>
        <dbReference type="SAM" id="MobiDB-lite"/>
    </source>
</evidence>
<reference evidence="2" key="1">
    <citation type="submission" date="2021-06" db="EMBL/GenBank/DDBJ databases">
        <title>Comparative genomics, transcriptomics and evolutionary studies reveal genomic signatures of adaptation to plant cell wall in hemibiotrophic fungi.</title>
        <authorList>
            <consortium name="DOE Joint Genome Institute"/>
            <person name="Baroncelli R."/>
            <person name="Diaz J.F."/>
            <person name="Benocci T."/>
            <person name="Peng M."/>
            <person name="Battaglia E."/>
            <person name="Haridas S."/>
            <person name="Andreopoulos W."/>
            <person name="Labutti K."/>
            <person name="Pangilinan J."/>
            <person name="Floch G.L."/>
            <person name="Makela M.R."/>
            <person name="Henrissat B."/>
            <person name="Grigoriev I.V."/>
            <person name="Crouch J.A."/>
            <person name="De Vries R.P."/>
            <person name="Sukno S.A."/>
            <person name="Thon M.R."/>
        </authorList>
    </citation>
    <scope>NUCLEOTIDE SEQUENCE</scope>
    <source>
        <strain evidence="2">CBS 102054</strain>
    </source>
</reference>
<evidence type="ECO:0000313" key="2">
    <source>
        <dbReference type="EMBL" id="KAK1637183.1"/>
    </source>
</evidence>
<evidence type="ECO:0000313" key="3">
    <source>
        <dbReference type="Proteomes" id="UP001243989"/>
    </source>
</evidence>
<protein>
    <submittedName>
        <fullName evidence="2">Uncharacterized protein</fullName>
    </submittedName>
</protein>
<dbReference type="Proteomes" id="UP001243989">
    <property type="component" value="Unassembled WGS sequence"/>
</dbReference>
<dbReference type="EMBL" id="JAHMHQ010000009">
    <property type="protein sequence ID" value="KAK1637183.1"/>
    <property type="molecule type" value="Genomic_DNA"/>
</dbReference>
<comment type="caution">
    <text evidence="2">The sequence shown here is derived from an EMBL/GenBank/DDBJ whole genome shotgun (WGS) entry which is preliminary data.</text>
</comment>
<dbReference type="RefSeq" id="XP_060445790.1">
    <property type="nucleotide sequence ID" value="XM_060582785.1"/>
</dbReference>
<proteinExistence type="predicted"/>
<dbReference type="GeneID" id="85467647"/>
<keyword evidence="3" id="KW-1185">Reference proteome</keyword>
<organism evidence="2 3">
    <name type="scientific">Colletotrichum phormii</name>
    <dbReference type="NCBI Taxonomy" id="359342"/>
    <lineage>
        <taxon>Eukaryota</taxon>
        <taxon>Fungi</taxon>
        <taxon>Dikarya</taxon>
        <taxon>Ascomycota</taxon>
        <taxon>Pezizomycotina</taxon>
        <taxon>Sordariomycetes</taxon>
        <taxon>Hypocreomycetidae</taxon>
        <taxon>Glomerellales</taxon>
        <taxon>Glomerellaceae</taxon>
        <taxon>Colletotrichum</taxon>
        <taxon>Colletotrichum acutatum species complex</taxon>
    </lineage>
</organism>
<feature type="region of interest" description="Disordered" evidence="1">
    <location>
        <begin position="1"/>
        <end position="46"/>
    </location>
</feature>
<sequence>MVGKNRRFSFSSSGSECAPPSSPHVSQVSFPRITSQSPVPQRPTKSPVSVLSIFTAPHIHAQLLCPLSLGAW</sequence>
<accession>A0AAI9ZSA7</accession>
<gene>
    <name evidence="2" type="ORF">BDP81DRAFT_219899</name>
</gene>